<proteinExistence type="inferred from homology"/>
<dbReference type="Pfam" id="PF01774">
    <property type="entry name" value="UreD"/>
    <property type="match status" value="1"/>
</dbReference>
<dbReference type="PANTHER" id="PTHR33643:SF1">
    <property type="entry name" value="UREASE ACCESSORY PROTEIN D"/>
    <property type="match status" value="1"/>
</dbReference>
<dbReference type="HAMAP" id="MF_01384">
    <property type="entry name" value="UreD"/>
    <property type="match status" value="1"/>
</dbReference>
<dbReference type="Proteomes" id="UP000182719">
    <property type="component" value="Unassembled WGS sequence"/>
</dbReference>
<dbReference type="GO" id="GO:0016151">
    <property type="term" value="F:nickel cation binding"/>
    <property type="evidence" value="ECO:0007669"/>
    <property type="project" value="InterPro"/>
</dbReference>
<keyword evidence="2" id="KW-0143">Chaperone</keyword>
<evidence type="ECO:0000313" key="4">
    <source>
        <dbReference type="Proteomes" id="UP000182719"/>
    </source>
</evidence>
<accession>A0A1H8F9K2</accession>
<reference evidence="4" key="1">
    <citation type="submission" date="2016-10" db="EMBL/GenBank/DDBJ databases">
        <authorList>
            <person name="Varghese N."/>
            <person name="Submissions S."/>
        </authorList>
    </citation>
    <scope>NUCLEOTIDE SEQUENCE [LARGE SCALE GENOMIC DNA]</scope>
    <source>
        <strain evidence="4">DSM 17044</strain>
    </source>
</reference>
<keyword evidence="4" id="KW-1185">Reference proteome</keyword>
<gene>
    <name evidence="3" type="ORF">SAMN05444354_13652</name>
</gene>
<dbReference type="EMBL" id="FOAP01000036">
    <property type="protein sequence ID" value="SEN28513.1"/>
    <property type="molecule type" value="Genomic_DNA"/>
</dbReference>
<dbReference type="AlphaFoldDB" id="A0A1H8F9K2"/>
<evidence type="ECO:0000256" key="1">
    <source>
        <dbReference type="ARBA" id="ARBA00007177"/>
    </source>
</evidence>
<comment type="similarity">
    <text evidence="1">Belongs to the UreD family.</text>
</comment>
<name>A0A1H8F9K2_STIAU</name>
<evidence type="ECO:0000256" key="2">
    <source>
        <dbReference type="ARBA" id="ARBA00023186"/>
    </source>
</evidence>
<protein>
    <submittedName>
        <fullName evidence="3">Urease accessory protein</fullName>
    </submittedName>
</protein>
<sequence length="277" mass="29739">MIQRQPARSRHDGAARLAFERVGTRTVVSTALAHSPMRLLTPRNHGHAAWVYTSLFGDGLVDGDQLSLEVRVAAGATALLSSRGNTRIYRSPQGCRSVLSARVEKGALLILVPDPTTCYTGARFEQRQDIHLAPEASLILMDLVTTGRRATGERWDFSHFSSSLGVYREGRALFDERWLLDPAQGPLSERLGRFDALGTVLLVGPASAAAREALAGRVGNLPITPGARLVCSASPIGSDGLVLRAAATSPELLMHTATDWLSFLPALLGDDPWSHGS</sequence>
<evidence type="ECO:0000313" key="3">
    <source>
        <dbReference type="EMBL" id="SEN28513.1"/>
    </source>
</evidence>
<organism evidence="3 4">
    <name type="scientific">Stigmatella aurantiaca</name>
    <dbReference type="NCBI Taxonomy" id="41"/>
    <lineage>
        <taxon>Bacteria</taxon>
        <taxon>Pseudomonadati</taxon>
        <taxon>Myxococcota</taxon>
        <taxon>Myxococcia</taxon>
        <taxon>Myxococcales</taxon>
        <taxon>Cystobacterineae</taxon>
        <taxon>Archangiaceae</taxon>
        <taxon>Stigmatella</taxon>
    </lineage>
</organism>
<dbReference type="InterPro" id="IPR002669">
    <property type="entry name" value="UreD"/>
</dbReference>
<dbReference type="PANTHER" id="PTHR33643">
    <property type="entry name" value="UREASE ACCESSORY PROTEIN D"/>
    <property type="match status" value="1"/>
</dbReference>